<evidence type="ECO:0008006" key="8">
    <source>
        <dbReference type="Google" id="ProtNLM"/>
    </source>
</evidence>
<organism evidence="6 7">
    <name type="scientific">Chitinophaga pinensis</name>
    <dbReference type="NCBI Taxonomy" id="79329"/>
    <lineage>
        <taxon>Bacteria</taxon>
        <taxon>Pseudomonadati</taxon>
        <taxon>Bacteroidota</taxon>
        <taxon>Chitinophagia</taxon>
        <taxon>Chitinophagales</taxon>
        <taxon>Chitinophagaceae</taxon>
        <taxon>Chitinophaga</taxon>
    </lineage>
</organism>
<dbReference type="Gene3D" id="3.40.50.2300">
    <property type="match status" value="1"/>
</dbReference>
<keyword evidence="2" id="KW-0902">Two-component regulatory system</keyword>
<evidence type="ECO:0000256" key="3">
    <source>
        <dbReference type="PROSITE-ProRule" id="PRU00169"/>
    </source>
</evidence>
<dbReference type="InterPro" id="IPR001789">
    <property type="entry name" value="Sig_transdc_resp-reg_receiver"/>
</dbReference>
<protein>
    <recommendedName>
        <fullName evidence="8">Response regulator</fullName>
    </recommendedName>
</protein>
<dbReference type="PANTHER" id="PTHR45339:SF1">
    <property type="entry name" value="HYBRID SIGNAL TRANSDUCTION HISTIDINE KINASE J"/>
    <property type="match status" value="1"/>
</dbReference>
<feature type="domain" description="Histidine kinase" evidence="4">
    <location>
        <begin position="1"/>
        <end position="40"/>
    </location>
</feature>
<dbReference type="OrthoDB" id="636661at2"/>
<dbReference type="AlphaFoldDB" id="A0A5C6LWI9"/>
<dbReference type="Gene3D" id="3.30.565.10">
    <property type="entry name" value="Histidine kinase-like ATPase, C-terminal domain"/>
    <property type="match status" value="1"/>
</dbReference>
<dbReference type="SUPFAM" id="SSF52172">
    <property type="entry name" value="CheY-like"/>
    <property type="match status" value="1"/>
</dbReference>
<dbReference type="PROSITE" id="PS50110">
    <property type="entry name" value="RESPONSE_REGULATORY"/>
    <property type="match status" value="1"/>
</dbReference>
<evidence type="ECO:0000313" key="6">
    <source>
        <dbReference type="EMBL" id="TWW01114.1"/>
    </source>
</evidence>
<evidence type="ECO:0000313" key="7">
    <source>
        <dbReference type="Proteomes" id="UP000318815"/>
    </source>
</evidence>
<dbReference type="InterPro" id="IPR005467">
    <property type="entry name" value="His_kinase_dom"/>
</dbReference>
<evidence type="ECO:0000256" key="2">
    <source>
        <dbReference type="ARBA" id="ARBA00023012"/>
    </source>
</evidence>
<dbReference type="InterPro" id="IPR036890">
    <property type="entry name" value="HATPase_C_sf"/>
</dbReference>
<dbReference type="InterPro" id="IPR011006">
    <property type="entry name" value="CheY-like_superfamily"/>
</dbReference>
<feature type="domain" description="Response regulatory" evidence="5">
    <location>
        <begin position="68"/>
        <end position="117"/>
    </location>
</feature>
<reference evidence="6 7" key="1">
    <citation type="submission" date="2019-08" db="EMBL/GenBank/DDBJ databases">
        <title>Whole genome sequencing of chitin degrading bacteria Chitinophaga pinensis YS16.</title>
        <authorList>
            <person name="Singh R.P."/>
            <person name="Manchanda G."/>
            <person name="Maurya I.K."/>
            <person name="Joshi N.K."/>
            <person name="Srivastava A.K."/>
        </authorList>
    </citation>
    <scope>NUCLEOTIDE SEQUENCE [LARGE SCALE GENOMIC DNA]</scope>
    <source>
        <strain evidence="6 7">YS-16</strain>
    </source>
</reference>
<accession>A0A5C6LWI9</accession>
<dbReference type="Proteomes" id="UP000318815">
    <property type="component" value="Unassembled WGS sequence"/>
</dbReference>
<dbReference type="EMBL" id="VOHS01000005">
    <property type="protein sequence ID" value="TWW01114.1"/>
    <property type="molecule type" value="Genomic_DNA"/>
</dbReference>
<comment type="caution">
    <text evidence="3">Lacks conserved residue(s) required for the propagation of feature annotation.</text>
</comment>
<dbReference type="PROSITE" id="PS50109">
    <property type="entry name" value="HIS_KIN"/>
    <property type="match status" value="1"/>
</dbReference>
<sequence length="117" mass="12777">MHGLGLTISRHFARRMGGNITVRSIPGKGSTFTLTLPLEQGVVPQAKILPPVSAVNGTNGQEDLLPLHILVVDDDIMCRTIAERLLRKMVSSVMVADSLDNALWLANEQPLTSFCWI</sequence>
<dbReference type="GO" id="GO:0000160">
    <property type="term" value="P:phosphorelay signal transduction system"/>
    <property type="evidence" value="ECO:0007669"/>
    <property type="project" value="UniProtKB-KW"/>
</dbReference>
<keyword evidence="1" id="KW-0597">Phosphoprotein</keyword>
<keyword evidence="7" id="KW-1185">Reference proteome</keyword>
<name>A0A5C6LWI9_9BACT</name>
<comment type="caution">
    <text evidence="6">The sequence shown here is derived from an EMBL/GenBank/DDBJ whole genome shotgun (WGS) entry which is preliminary data.</text>
</comment>
<evidence type="ECO:0000259" key="5">
    <source>
        <dbReference type="PROSITE" id="PS50110"/>
    </source>
</evidence>
<dbReference type="PANTHER" id="PTHR45339">
    <property type="entry name" value="HYBRID SIGNAL TRANSDUCTION HISTIDINE KINASE J"/>
    <property type="match status" value="1"/>
</dbReference>
<gene>
    <name evidence="6" type="ORF">FEF09_06500</name>
</gene>
<evidence type="ECO:0000259" key="4">
    <source>
        <dbReference type="PROSITE" id="PS50109"/>
    </source>
</evidence>
<evidence type="ECO:0000256" key="1">
    <source>
        <dbReference type="ARBA" id="ARBA00022553"/>
    </source>
</evidence>
<dbReference type="InterPro" id="IPR003594">
    <property type="entry name" value="HATPase_dom"/>
</dbReference>
<dbReference type="Pfam" id="PF02518">
    <property type="entry name" value="HATPase_c"/>
    <property type="match status" value="1"/>
</dbReference>
<dbReference type="SUPFAM" id="SSF55874">
    <property type="entry name" value="ATPase domain of HSP90 chaperone/DNA topoisomerase II/histidine kinase"/>
    <property type="match status" value="1"/>
</dbReference>
<proteinExistence type="predicted"/>